<dbReference type="Proteomes" id="UP000499080">
    <property type="component" value="Unassembled WGS sequence"/>
</dbReference>
<evidence type="ECO:0000313" key="1">
    <source>
        <dbReference type="EMBL" id="GBM32366.1"/>
    </source>
</evidence>
<dbReference type="EMBL" id="BGPR01176633">
    <property type="protein sequence ID" value="GBM48980.1"/>
    <property type="molecule type" value="Genomic_DNA"/>
</dbReference>
<accession>A0A4Y2EXR1</accession>
<dbReference type="AlphaFoldDB" id="A0A4Y2EXR1"/>
<dbReference type="EMBL" id="BGPR01171850">
    <property type="protein sequence ID" value="GBM33641.1"/>
    <property type="molecule type" value="Genomic_DNA"/>
</dbReference>
<evidence type="ECO:0000313" key="2">
    <source>
        <dbReference type="EMBL" id="GBM32506.1"/>
    </source>
</evidence>
<keyword evidence="5" id="KW-1185">Reference proteome</keyword>
<dbReference type="EMBL" id="BGPR01171481">
    <property type="protein sequence ID" value="GBM32366.1"/>
    <property type="molecule type" value="Genomic_DNA"/>
</dbReference>
<evidence type="ECO:0000313" key="4">
    <source>
        <dbReference type="EMBL" id="GBM48980.1"/>
    </source>
</evidence>
<feature type="non-terminal residue" evidence="3">
    <location>
        <position position="1"/>
    </location>
</feature>
<proteinExistence type="predicted"/>
<evidence type="ECO:0000313" key="3">
    <source>
        <dbReference type="EMBL" id="GBM33641.1"/>
    </source>
</evidence>
<evidence type="ECO:0000313" key="5">
    <source>
        <dbReference type="Proteomes" id="UP000499080"/>
    </source>
</evidence>
<protein>
    <submittedName>
        <fullName evidence="3">Uncharacterized protein</fullName>
    </submittedName>
</protein>
<comment type="caution">
    <text evidence="3">The sequence shown here is derived from an EMBL/GenBank/DDBJ whole genome shotgun (WGS) entry which is preliminary data.</text>
</comment>
<sequence length="61" mass="7128">TCGKFRDSNQWDLSILIREMLWKNAQQQQIVGEDLLARTHPQEHRYWSETGIKSVKSLVTG</sequence>
<gene>
    <name evidence="2" type="ORF">AVEN_147541_1</name>
    <name evidence="3" type="ORF">AVEN_167154_1</name>
    <name evidence="4" type="ORF">AVEN_174483_1</name>
    <name evidence="1" type="ORF">AVEN_229647_1</name>
</gene>
<dbReference type="EMBL" id="BGPR01171521">
    <property type="protein sequence ID" value="GBM32506.1"/>
    <property type="molecule type" value="Genomic_DNA"/>
</dbReference>
<organism evidence="3 5">
    <name type="scientific">Araneus ventricosus</name>
    <name type="common">Orbweaver spider</name>
    <name type="synonym">Epeira ventricosa</name>
    <dbReference type="NCBI Taxonomy" id="182803"/>
    <lineage>
        <taxon>Eukaryota</taxon>
        <taxon>Metazoa</taxon>
        <taxon>Ecdysozoa</taxon>
        <taxon>Arthropoda</taxon>
        <taxon>Chelicerata</taxon>
        <taxon>Arachnida</taxon>
        <taxon>Araneae</taxon>
        <taxon>Araneomorphae</taxon>
        <taxon>Entelegynae</taxon>
        <taxon>Araneoidea</taxon>
        <taxon>Araneidae</taxon>
        <taxon>Araneus</taxon>
    </lineage>
</organism>
<name>A0A4Y2EXR1_ARAVE</name>
<reference evidence="3 5" key="1">
    <citation type="journal article" date="2019" name="Sci. Rep.">
        <title>Orb-weaving spider Araneus ventricosus genome elucidates the spidroin gene catalogue.</title>
        <authorList>
            <person name="Kono N."/>
            <person name="Nakamura H."/>
            <person name="Ohtoshi R."/>
            <person name="Moran D.A.P."/>
            <person name="Shinohara A."/>
            <person name="Yoshida Y."/>
            <person name="Fujiwara M."/>
            <person name="Mori M."/>
            <person name="Tomita M."/>
            <person name="Arakawa K."/>
        </authorList>
    </citation>
    <scope>NUCLEOTIDE SEQUENCE [LARGE SCALE GENOMIC DNA]</scope>
</reference>